<sequence length="486" mass="52762">MSRSITRLIPNSLANSDAIFLPVWTDTSLKKTCSITTILVGNKMAKTEMYQPPLGNRALFKMSIPGSKSLTNRHLIIAAIASGETTIHNLLESRDTNLMIEGLRRIGCKIEKLNHTGTHDTGVISPHCTCLNDLIQPSDVRIIPSKHYTCSTKIDCGLAGTVMRFLPVLAGLCKGSVEFFGDDQAIRRPMDGTLHALRKLGVQVDGDRIPFTVHGRGEIEGGALETTEHSSSQFISGLLLSACRFKNGLTLKHIGNPLPSRPYIDMTVEVMREWGINVTHSDGVWAVTPKELTGKHITIEPDLSNAAPFMIGAIVTGGSATIQNWPSKTSQPGKYLEAILPQFGAEITKTANTITVSGTGNITGIRADLGHIGELVPNLVALATLAETPSVFYNIGHIRYHETDRIEALVNEISSLGGTITAGKDYIKITPTTLTRSGVWKTYKDHRMATSGAIIGLRHKLTIEDIECTSKTFPRFADLWSGAFGK</sequence>
<dbReference type="SUPFAM" id="SSF55205">
    <property type="entry name" value="EPT/RTPC-like"/>
    <property type="match status" value="1"/>
</dbReference>
<dbReference type="EC" id="2.5.1.19" evidence="7"/>
<dbReference type="Proteomes" id="UP000002200">
    <property type="component" value="Chromosome"/>
</dbReference>
<evidence type="ECO:0000256" key="2">
    <source>
        <dbReference type="ARBA" id="ARBA00009948"/>
    </source>
</evidence>
<accession>Q83FX7</accession>
<feature type="binding site" evidence="7">
    <location>
        <position position="69"/>
    </location>
    <ligand>
        <name>3-phosphoshikimate</name>
        <dbReference type="ChEBI" id="CHEBI:145989"/>
    </ligand>
</feature>
<keyword evidence="3 7" id="KW-0028">Amino-acid biosynthesis</keyword>
<feature type="binding site" evidence="7">
    <location>
        <position position="471"/>
    </location>
    <ligand>
        <name>phosphoenolpyruvate</name>
        <dbReference type="ChEBI" id="CHEBI:58702"/>
    </ligand>
</feature>
<feature type="binding site" evidence="7">
    <location>
        <position position="68"/>
    </location>
    <ligand>
        <name>phosphoenolpyruvate</name>
        <dbReference type="ChEBI" id="CHEBI:58702"/>
    </ligand>
</feature>
<feature type="binding site" evidence="7">
    <location>
        <position position="401"/>
    </location>
    <ligand>
        <name>3-phosphoshikimate</name>
        <dbReference type="ChEBI" id="CHEBI:145989"/>
    </ligand>
</feature>
<feature type="domain" description="Enolpyruvate transferase" evidence="8">
    <location>
        <begin position="62"/>
        <end position="478"/>
    </location>
</feature>
<evidence type="ECO:0000256" key="5">
    <source>
        <dbReference type="ARBA" id="ARBA00023141"/>
    </source>
</evidence>
<evidence type="ECO:0000256" key="3">
    <source>
        <dbReference type="ARBA" id="ARBA00022605"/>
    </source>
</evidence>
<dbReference type="UniPathway" id="UPA00053">
    <property type="reaction ID" value="UER00089"/>
</dbReference>
<protein>
    <recommendedName>
        <fullName evidence="7">3-phosphoshikimate 1-carboxyvinyltransferase</fullName>
        <ecNumber evidence="7">2.5.1.19</ecNumber>
    </recommendedName>
    <alternativeName>
        <fullName evidence="7">5-enolpyruvylshikimate-3-phosphate synthase</fullName>
        <shortName evidence="7">EPSP synthase</shortName>
        <shortName evidence="7">EPSPS</shortName>
    </alternativeName>
</protein>
<feature type="binding site" evidence="7">
    <location>
        <position position="447"/>
    </location>
    <ligand>
        <name>phosphoenolpyruvate</name>
        <dbReference type="ChEBI" id="CHEBI:58702"/>
    </ligand>
</feature>
<feature type="binding site" evidence="7">
    <location>
        <position position="405"/>
    </location>
    <ligand>
        <name>phosphoenolpyruvate</name>
        <dbReference type="ChEBI" id="CHEBI:58702"/>
    </ligand>
</feature>
<organism evidence="9 10">
    <name type="scientific">Tropheryma whipplei (strain Twist)</name>
    <name type="common">Whipple's bacillus</name>
    <dbReference type="NCBI Taxonomy" id="203267"/>
    <lineage>
        <taxon>Bacteria</taxon>
        <taxon>Bacillati</taxon>
        <taxon>Actinomycetota</taxon>
        <taxon>Actinomycetes</taxon>
        <taxon>Micrococcales</taxon>
        <taxon>Tropherymataceae</taxon>
        <taxon>Tropheryma</taxon>
    </lineage>
</organism>
<dbReference type="KEGG" id="twh:TWT_567"/>
<gene>
    <name evidence="7 9" type="primary">aroA</name>
    <name evidence="9" type="ordered locus">TWT_567</name>
</gene>
<feature type="binding site" evidence="7">
    <location>
        <position position="73"/>
    </location>
    <ligand>
        <name>3-phosphoshikimate</name>
        <dbReference type="ChEBI" id="CHEBI:145989"/>
    </ligand>
</feature>
<dbReference type="InterPro" id="IPR001986">
    <property type="entry name" value="Enolpyruvate_Tfrase_dom"/>
</dbReference>
<feature type="binding site" evidence="7">
    <location>
        <position position="68"/>
    </location>
    <ligand>
        <name>3-phosphoshikimate</name>
        <dbReference type="ChEBI" id="CHEBI:145989"/>
    </ligand>
</feature>
<evidence type="ECO:0000259" key="8">
    <source>
        <dbReference type="Pfam" id="PF00275"/>
    </source>
</evidence>
<feature type="binding site" evidence="7">
    <location>
        <position position="188"/>
    </location>
    <ligand>
        <name>phosphoenolpyruvate</name>
        <dbReference type="ChEBI" id="CHEBI:58702"/>
    </ligand>
</feature>
<dbReference type="HOGENOM" id="CLU_024321_0_0_11"/>
<feature type="binding site" evidence="7">
    <location>
        <position position="233"/>
    </location>
    <ligand>
        <name>3-phosphoshikimate</name>
        <dbReference type="ChEBI" id="CHEBI:145989"/>
    </ligand>
</feature>
<dbReference type="InterPro" id="IPR023193">
    <property type="entry name" value="EPSP_synthase_CS"/>
</dbReference>
<evidence type="ECO:0000256" key="6">
    <source>
        <dbReference type="ARBA" id="ARBA00044633"/>
    </source>
</evidence>
<keyword evidence="10" id="KW-1185">Reference proteome</keyword>
<dbReference type="GO" id="GO:0009073">
    <property type="term" value="P:aromatic amino acid family biosynthetic process"/>
    <property type="evidence" value="ECO:0007669"/>
    <property type="project" value="UniProtKB-KW"/>
</dbReference>
<evidence type="ECO:0000256" key="1">
    <source>
        <dbReference type="ARBA" id="ARBA00004811"/>
    </source>
</evidence>
<reference evidence="9 10" key="1">
    <citation type="journal article" date="2003" name="Genome Res.">
        <title>Tropheryma whipplei twist: a human pathogenic Actinobacteria with a reduced genome.</title>
        <authorList>
            <person name="Raoult D."/>
            <person name="Ogata H."/>
            <person name="Audic S."/>
            <person name="Robert C."/>
            <person name="Suhre K."/>
            <person name="Drancourt M."/>
            <person name="Claverie J.-M."/>
        </authorList>
    </citation>
    <scope>NUCLEOTIDE SEQUENCE [LARGE SCALE GENOMIC DNA]</scope>
    <source>
        <strain evidence="9 10">Twist</strain>
    </source>
</reference>
<dbReference type="GO" id="GO:0005737">
    <property type="term" value="C:cytoplasm"/>
    <property type="evidence" value="ECO:0007669"/>
    <property type="project" value="UniProtKB-SubCell"/>
</dbReference>
<dbReference type="GO" id="GO:0003866">
    <property type="term" value="F:3-phosphoshikimate 1-carboxyvinyltransferase activity"/>
    <property type="evidence" value="ECO:0007669"/>
    <property type="project" value="UniProtKB-UniRule"/>
</dbReference>
<dbReference type="PANTHER" id="PTHR21090">
    <property type="entry name" value="AROM/DEHYDROQUINATE SYNTHASE"/>
    <property type="match status" value="1"/>
</dbReference>
<dbReference type="GO" id="GO:0008652">
    <property type="term" value="P:amino acid biosynthetic process"/>
    <property type="evidence" value="ECO:0007669"/>
    <property type="project" value="UniProtKB-KW"/>
</dbReference>
<dbReference type="Pfam" id="PF00275">
    <property type="entry name" value="EPSP_synthase"/>
    <property type="match status" value="1"/>
</dbReference>
<dbReference type="eggNOG" id="COG0128">
    <property type="taxonomic scope" value="Bacteria"/>
</dbReference>
<feature type="active site" description="Proton acceptor" evidence="7">
    <location>
        <position position="374"/>
    </location>
</feature>
<dbReference type="CDD" id="cd01556">
    <property type="entry name" value="EPSP_synthase"/>
    <property type="match status" value="1"/>
</dbReference>
<feature type="binding site" evidence="7">
    <location>
        <position position="160"/>
    </location>
    <ligand>
        <name>phosphoenolpyruvate</name>
        <dbReference type="ChEBI" id="CHEBI:58702"/>
    </ligand>
</feature>
<dbReference type="InterPro" id="IPR006264">
    <property type="entry name" value="EPSP_synthase"/>
</dbReference>
<dbReference type="PANTHER" id="PTHR21090:SF5">
    <property type="entry name" value="PENTAFUNCTIONAL AROM POLYPEPTIDE"/>
    <property type="match status" value="1"/>
</dbReference>
<feature type="binding site" evidence="7">
    <location>
        <position position="374"/>
    </location>
    <ligand>
        <name>3-phosphoshikimate</name>
        <dbReference type="ChEBI" id="CHEBI:145989"/>
    </ligand>
</feature>
<feature type="binding site" evidence="7">
    <location>
        <position position="232"/>
    </location>
    <ligand>
        <name>3-phosphoshikimate</name>
        <dbReference type="ChEBI" id="CHEBI:145989"/>
    </ligand>
</feature>
<keyword evidence="4 7" id="KW-0808">Transferase</keyword>
<evidence type="ECO:0000313" key="9">
    <source>
        <dbReference type="EMBL" id="AAO44664.1"/>
    </source>
</evidence>
<dbReference type="GO" id="GO:0009423">
    <property type="term" value="P:chorismate biosynthetic process"/>
    <property type="evidence" value="ECO:0007669"/>
    <property type="project" value="UniProtKB-UniRule"/>
</dbReference>
<dbReference type="NCBIfam" id="TIGR01356">
    <property type="entry name" value="aroA"/>
    <property type="match status" value="1"/>
</dbReference>
<comment type="catalytic activity">
    <reaction evidence="6">
        <text>3-phosphoshikimate + phosphoenolpyruvate = 5-O-(1-carboxyvinyl)-3-phosphoshikimate + phosphate</text>
        <dbReference type="Rhea" id="RHEA:21256"/>
        <dbReference type="ChEBI" id="CHEBI:43474"/>
        <dbReference type="ChEBI" id="CHEBI:57701"/>
        <dbReference type="ChEBI" id="CHEBI:58702"/>
        <dbReference type="ChEBI" id="CHEBI:145989"/>
        <dbReference type="EC" id="2.5.1.19"/>
    </reaction>
    <physiologicalReaction direction="left-to-right" evidence="6">
        <dbReference type="Rhea" id="RHEA:21257"/>
    </physiologicalReaction>
</comment>
<feature type="binding site" evidence="7">
    <location>
        <position position="260"/>
    </location>
    <ligand>
        <name>3-phosphoshikimate</name>
        <dbReference type="ChEBI" id="CHEBI:145989"/>
    </ligand>
</feature>
<dbReference type="EMBL" id="AE014184">
    <property type="protein sequence ID" value="AAO44664.1"/>
    <property type="molecule type" value="Genomic_DNA"/>
</dbReference>
<keyword evidence="5 7" id="KW-0057">Aromatic amino acid biosynthesis</keyword>
<dbReference type="STRING" id="203267.TWT_567"/>
<dbReference type="HAMAP" id="MF_00210">
    <property type="entry name" value="EPSP_synth"/>
    <property type="match status" value="1"/>
</dbReference>
<feature type="binding site" evidence="7">
    <location>
        <position position="233"/>
    </location>
    <ligand>
        <name>phosphoenolpyruvate</name>
        <dbReference type="ChEBI" id="CHEBI:58702"/>
    </ligand>
</feature>
<proteinExistence type="inferred from homology"/>
<dbReference type="PIRSF" id="PIRSF000505">
    <property type="entry name" value="EPSPS"/>
    <property type="match status" value="1"/>
</dbReference>
<comment type="similarity">
    <text evidence="2 7">Belongs to the EPSP synthase family.</text>
</comment>
<comment type="function">
    <text evidence="7">Catalyzes the transfer of the enolpyruvyl moiety of phosphoenolpyruvate (PEP) to the 5-hydroxyl of shikimate-3-phosphate (S3P) to produce enolpyruvyl shikimate-3-phosphate and inorganic phosphate.</text>
</comment>
<name>Q83FX7_TROWT</name>
<feature type="binding site" evidence="7">
    <location>
        <position position="231"/>
    </location>
    <ligand>
        <name>3-phosphoshikimate</name>
        <dbReference type="ChEBI" id="CHEBI:145989"/>
    </ligand>
</feature>
<evidence type="ECO:0000313" key="10">
    <source>
        <dbReference type="Proteomes" id="UP000002200"/>
    </source>
</evidence>
<comment type="pathway">
    <text evidence="1 7">Metabolic intermediate biosynthesis; chorismate biosynthesis; chorismate from D-erythrose 4-phosphate and phosphoenolpyruvate: step 6/7.</text>
</comment>
<evidence type="ECO:0000256" key="4">
    <source>
        <dbReference type="ARBA" id="ARBA00022679"/>
    </source>
</evidence>
<keyword evidence="7" id="KW-0963">Cytoplasm</keyword>
<comment type="subcellular location">
    <subcellularLocation>
        <location evidence="7">Cytoplasm</location>
    </subcellularLocation>
</comment>
<comment type="subunit">
    <text evidence="7">Monomer.</text>
</comment>
<evidence type="ECO:0000256" key="7">
    <source>
        <dbReference type="HAMAP-Rule" id="MF_00210"/>
    </source>
</evidence>
<dbReference type="PROSITE" id="PS00885">
    <property type="entry name" value="EPSP_SYNTHASE_2"/>
    <property type="match status" value="1"/>
</dbReference>
<dbReference type="InterPro" id="IPR036968">
    <property type="entry name" value="Enolpyruvate_Tfrase_sf"/>
</dbReference>
<dbReference type="InterPro" id="IPR013792">
    <property type="entry name" value="RNA3'P_cycl/enolpyr_Trfase_a/b"/>
</dbReference>
<dbReference type="Gene3D" id="3.65.10.10">
    <property type="entry name" value="Enolpyruvate transferase domain"/>
    <property type="match status" value="2"/>
</dbReference>
<dbReference type="AlphaFoldDB" id="Q83FX7"/>
<comment type="caution">
    <text evidence="7">Lacks conserved residue(s) required for the propagation of feature annotation.</text>
</comment>